<dbReference type="GO" id="GO:0043190">
    <property type="term" value="C:ATP-binding cassette (ABC) transporter complex"/>
    <property type="evidence" value="ECO:0007669"/>
    <property type="project" value="UniProtKB-ARBA"/>
</dbReference>
<dbReference type="Proteomes" id="UP000524246">
    <property type="component" value="Unassembled WGS sequence"/>
</dbReference>
<evidence type="ECO:0000256" key="2">
    <source>
        <dbReference type="ARBA" id="ARBA00022475"/>
    </source>
</evidence>
<accession>A0A7X9FQG4</accession>
<feature type="domain" description="ABC transporter" evidence="9">
    <location>
        <begin position="4"/>
        <end position="234"/>
    </location>
</feature>
<keyword evidence="7" id="KW-0406">Ion transport</keyword>
<dbReference type="InterPro" id="IPR003593">
    <property type="entry name" value="AAA+_ATPase"/>
</dbReference>
<keyword evidence="6" id="KW-0408">Iron</keyword>
<evidence type="ECO:0000256" key="7">
    <source>
        <dbReference type="ARBA" id="ARBA00023065"/>
    </source>
</evidence>
<dbReference type="FunFam" id="3.40.50.300:FF:000042">
    <property type="entry name" value="Maltose/maltodextrin ABC transporter, ATP-binding protein"/>
    <property type="match status" value="1"/>
</dbReference>
<gene>
    <name evidence="10" type="ORF">GYA55_02435</name>
</gene>
<proteinExistence type="predicted"/>
<dbReference type="GO" id="GO:0015408">
    <property type="term" value="F:ABC-type ferric iron transporter activity"/>
    <property type="evidence" value="ECO:0007669"/>
    <property type="project" value="InterPro"/>
</dbReference>
<dbReference type="InterPro" id="IPR017871">
    <property type="entry name" value="ABC_transporter-like_CS"/>
</dbReference>
<evidence type="ECO:0000256" key="8">
    <source>
        <dbReference type="ARBA" id="ARBA00023136"/>
    </source>
</evidence>
<dbReference type="InterPro" id="IPR003439">
    <property type="entry name" value="ABC_transporter-like_ATP-bd"/>
</dbReference>
<dbReference type="SUPFAM" id="SSF52540">
    <property type="entry name" value="P-loop containing nucleoside triphosphate hydrolases"/>
    <property type="match status" value="1"/>
</dbReference>
<dbReference type="GO" id="GO:0016887">
    <property type="term" value="F:ATP hydrolysis activity"/>
    <property type="evidence" value="ECO:0007669"/>
    <property type="project" value="InterPro"/>
</dbReference>
<protein>
    <submittedName>
        <fullName evidence="10">ABC transporter ATP-binding protein</fullName>
    </submittedName>
</protein>
<dbReference type="PROSITE" id="PS00211">
    <property type="entry name" value="ABC_TRANSPORTER_1"/>
    <property type="match status" value="1"/>
</dbReference>
<sequence length="286" mass="31367">MSAILIKEIKKSFPGVQALKSVSLTINNGEFFFLLGPSGCGKSTLLRIIAGLDEPDEGQIEIDGVDVTDRRPQDRNIGMVFQSYALWPHMTVFENINFGLEIKSISSSKRNEMVRNVLDIVRMADFASRYPGELSGGQQQRVALARALVLEPNVILLDEPMSNLDTKLRLELRRELRRIHRETQTTMIFVTHDQSEALSLGTTIALMKDGEIQQMGAPEVILNNPANEFVRNFLAGTSLMPATIVSSKGGLTYVKTNAVEIGLSGQSTLSPGDSTMLSVQASLVSN</sequence>
<organism evidence="10 11">
    <name type="scientific">SAR324 cluster bacterium</name>
    <dbReference type="NCBI Taxonomy" id="2024889"/>
    <lineage>
        <taxon>Bacteria</taxon>
        <taxon>Deltaproteobacteria</taxon>
        <taxon>SAR324 cluster</taxon>
    </lineage>
</organism>
<dbReference type="CDD" id="cd03259">
    <property type="entry name" value="ABC_Carb_Solutes_like"/>
    <property type="match status" value="1"/>
</dbReference>
<comment type="caution">
    <text evidence="10">The sequence shown here is derived from an EMBL/GenBank/DDBJ whole genome shotgun (WGS) entry which is preliminary data.</text>
</comment>
<keyword evidence="3" id="KW-0410">Iron transport</keyword>
<evidence type="ECO:0000313" key="10">
    <source>
        <dbReference type="EMBL" id="NMC62006.1"/>
    </source>
</evidence>
<name>A0A7X9FQG4_9DELT</name>
<keyword evidence="1" id="KW-0813">Transport</keyword>
<keyword evidence="5 10" id="KW-0067">ATP-binding</keyword>
<dbReference type="AlphaFoldDB" id="A0A7X9FQG4"/>
<evidence type="ECO:0000313" key="11">
    <source>
        <dbReference type="Proteomes" id="UP000524246"/>
    </source>
</evidence>
<dbReference type="InterPro" id="IPR015853">
    <property type="entry name" value="ABC_transpr_FbpC"/>
</dbReference>
<keyword evidence="8" id="KW-0472">Membrane</keyword>
<dbReference type="GO" id="GO:0005524">
    <property type="term" value="F:ATP binding"/>
    <property type="evidence" value="ECO:0007669"/>
    <property type="project" value="UniProtKB-KW"/>
</dbReference>
<evidence type="ECO:0000259" key="9">
    <source>
        <dbReference type="PROSITE" id="PS50893"/>
    </source>
</evidence>
<dbReference type="Gene3D" id="3.40.50.300">
    <property type="entry name" value="P-loop containing nucleotide triphosphate hydrolases"/>
    <property type="match status" value="1"/>
</dbReference>
<evidence type="ECO:0000256" key="1">
    <source>
        <dbReference type="ARBA" id="ARBA00022448"/>
    </source>
</evidence>
<evidence type="ECO:0000256" key="6">
    <source>
        <dbReference type="ARBA" id="ARBA00023004"/>
    </source>
</evidence>
<dbReference type="PROSITE" id="PS50893">
    <property type="entry name" value="ABC_TRANSPORTER_2"/>
    <property type="match status" value="1"/>
</dbReference>
<reference evidence="10 11" key="1">
    <citation type="journal article" date="2020" name="Biotechnol. Biofuels">
        <title>New insights from the biogas microbiome by comprehensive genome-resolved metagenomics of nearly 1600 species originating from multiple anaerobic digesters.</title>
        <authorList>
            <person name="Campanaro S."/>
            <person name="Treu L."/>
            <person name="Rodriguez-R L.M."/>
            <person name="Kovalovszki A."/>
            <person name="Ziels R.M."/>
            <person name="Maus I."/>
            <person name="Zhu X."/>
            <person name="Kougias P.G."/>
            <person name="Basile A."/>
            <person name="Luo G."/>
            <person name="Schluter A."/>
            <person name="Konstantinidis K.T."/>
            <person name="Angelidaki I."/>
        </authorList>
    </citation>
    <scope>NUCLEOTIDE SEQUENCE [LARGE SCALE GENOMIC DNA]</scope>
    <source>
        <strain evidence="10">AS27yjCOA_65</strain>
    </source>
</reference>
<evidence type="ECO:0000256" key="4">
    <source>
        <dbReference type="ARBA" id="ARBA00022741"/>
    </source>
</evidence>
<dbReference type="SMART" id="SM00382">
    <property type="entry name" value="AAA"/>
    <property type="match status" value="1"/>
</dbReference>
<evidence type="ECO:0000256" key="5">
    <source>
        <dbReference type="ARBA" id="ARBA00022840"/>
    </source>
</evidence>
<dbReference type="PANTHER" id="PTHR42781">
    <property type="entry name" value="SPERMIDINE/PUTRESCINE IMPORT ATP-BINDING PROTEIN POTA"/>
    <property type="match status" value="1"/>
</dbReference>
<keyword evidence="2" id="KW-1003">Cell membrane</keyword>
<evidence type="ECO:0000256" key="3">
    <source>
        <dbReference type="ARBA" id="ARBA00022496"/>
    </source>
</evidence>
<dbReference type="PANTHER" id="PTHR42781:SF4">
    <property type="entry name" value="SPERMIDINE_PUTRESCINE IMPORT ATP-BINDING PROTEIN POTA"/>
    <property type="match status" value="1"/>
</dbReference>
<keyword evidence="4" id="KW-0547">Nucleotide-binding</keyword>
<dbReference type="EMBL" id="JAAZON010000099">
    <property type="protein sequence ID" value="NMC62006.1"/>
    <property type="molecule type" value="Genomic_DNA"/>
</dbReference>
<dbReference type="InterPro" id="IPR050093">
    <property type="entry name" value="ABC_SmlMolc_Importer"/>
</dbReference>
<dbReference type="Pfam" id="PF00005">
    <property type="entry name" value="ABC_tran"/>
    <property type="match status" value="1"/>
</dbReference>
<dbReference type="InterPro" id="IPR027417">
    <property type="entry name" value="P-loop_NTPase"/>
</dbReference>